<keyword evidence="4" id="KW-1133">Transmembrane helix</keyword>
<dbReference type="InterPro" id="IPR036259">
    <property type="entry name" value="MFS_trans_sf"/>
</dbReference>
<comment type="pathway">
    <text evidence="4">Amine and polyamine biosynthesis; spermidine biosynthesis; spermidine from putrescine: step 1/1.</text>
</comment>
<feature type="binding site" evidence="4">
    <location>
        <position position="328"/>
    </location>
    <ligand>
        <name>S-methyl-5'-thioadenosine</name>
        <dbReference type="ChEBI" id="CHEBI:17509"/>
    </ligand>
</feature>
<keyword evidence="2 4" id="KW-0808">Transferase</keyword>
<evidence type="ECO:0000259" key="6">
    <source>
        <dbReference type="PROSITE" id="PS51006"/>
    </source>
</evidence>
<dbReference type="PANTHER" id="PTHR43317:SF1">
    <property type="entry name" value="THERMOSPERMINE SYNTHASE ACAULIS5"/>
    <property type="match status" value="1"/>
</dbReference>
<dbReference type="GO" id="GO:0005886">
    <property type="term" value="C:plasma membrane"/>
    <property type="evidence" value="ECO:0007669"/>
    <property type="project" value="UniProtKB-SubCell"/>
</dbReference>
<feature type="transmembrane region" description="Helical" evidence="4">
    <location>
        <begin position="87"/>
        <end position="111"/>
    </location>
</feature>
<dbReference type="CDD" id="cd02440">
    <property type="entry name" value="AdoMet_MTases"/>
    <property type="match status" value="1"/>
</dbReference>
<comment type="catalytic activity">
    <reaction evidence="4">
        <text>S-adenosyl 3-(methylsulfanyl)propylamine + putrescine = S-methyl-5'-thioadenosine + spermidine + H(+)</text>
        <dbReference type="Rhea" id="RHEA:12721"/>
        <dbReference type="ChEBI" id="CHEBI:15378"/>
        <dbReference type="ChEBI" id="CHEBI:17509"/>
        <dbReference type="ChEBI" id="CHEBI:57443"/>
        <dbReference type="ChEBI" id="CHEBI:57834"/>
        <dbReference type="ChEBI" id="CHEBI:326268"/>
        <dbReference type="EC" id="2.5.1.16"/>
    </reaction>
</comment>
<feature type="transmembrane region" description="Helical" evidence="4">
    <location>
        <begin position="55"/>
        <end position="75"/>
    </location>
</feature>
<dbReference type="RefSeq" id="WP_146958717.1">
    <property type="nucleotide sequence ID" value="NZ_CP042467.1"/>
</dbReference>
<feature type="transmembrane region" description="Helical" evidence="4">
    <location>
        <begin position="213"/>
        <end position="232"/>
    </location>
</feature>
<feature type="domain" description="PABS" evidence="6">
    <location>
        <begin position="224"/>
        <end position="466"/>
    </location>
</feature>
<dbReference type="Gene3D" id="3.40.50.150">
    <property type="entry name" value="Vaccinia Virus protein VP39"/>
    <property type="match status" value="1"/>
</dbReference>
<dbReference type="PANTHER" id="PTHR43317">
    <property type="entry name" value="THERMOSPERMINE SYNTHASE ACAULIS5"/>
    <property type="match status" value="1"/>
</dbReference>
<dbReference type="GO" id="GO:0004766">
    <property type="term" value="F:spermidine synthase activity"/>
    <property type="evidence" value="ECO:0007669"/>
    <property type="project" value="UniProtKB-UniRule"/>
</dbReference>
<comment type="function">
    <text evidence="4">Catalyzes the irreversible transfer of a propylamine group from the amino donor S-adenosylmethioninamine (decarboxy-AdoMet) to putrescine (1,4-diaminobutane) to yield spermidine.</text>
</comment>
<comment type="subcellular location">
    <subcellularLocation>
        <location evidence="4">Cell membrane</location>
        <topology evidence="4">Multi-pass membrane protein</topology>
    </subcellularLocation>
</comment>
<dbReference type="EC" id="2.5.1.16" evidence="4"/>
<comment type="subunit">
    <text evidence="4">Homodimer or homotetramer.</text>
</comment>
<dbReference type="SUPFAM" id="SSF103473">
    <property type="entry name" value="MFS general substrate transporter"/>
    <property type="match status" value="1"/>
</dbReference>
<comment type="similarity">
    <text evidence="1 4">Belongs to the spermidine/spermine synthase family.</text>
</comment>
<name>A0A5B8XMF4_9DELT</name>
<dbReference type="NCBIfam" id="NF037959">
    <property type="entry name" value="MFS_SpdSyn"/>
    <property type="match status" value="1"/>
</dbReference>
<evidence type="ECO:0000256" key="3">
    <source>
        <dbReference type="ARBA" id="ARBA00023115"/>
    </source>
</evidence>
<dbReference type="EMBL" id="CP042467">
    <property type="protein sequence ID" value="QED27032.1"/>
    <property type="molecule type" value="Genomic_DNA"/>
</dbReference>
<accession>A0A5B8XMF4</accession>
<evidence type="ECO:0000256" key="5">
    <source>
        <dbReference type="PROSITE-ProRule" id="PRU00354"/>
    </source>
</evidence>
<dbReference type="InterPro" id="IPR030374">
    <property type="entry name" value="PABS"/>
</dbReference>
<keyword evidence="4" id="KW-0472">Membrane</keyword>
<keyword evidence="8" id="KW-1185">Reference proteome</keyword>
<dbReference type="InterPro" id="IPR029063">
    <property type="entry name" value="SAM-dependent_MTases_sf"/>
</dbReference>
<gene>
    <name evidence="4" type="primary">speE</name>
    <name evidence="7" type="ORF">FRD01_07215</name>
</gene>
<comment type="caution">
    <text evidence="4">Lacks conserved residue(s) required for the propagation of feature annotation.</text>
</comment>
<keyword evidence="4" id="KW-1003">Cell membrane</keyword>
<proteinExistence type="inferred from homology"/>
<evidence type="ECO:0000313" key="8">
    <source>
        <dbReference type="Proteomes" id="UP000321595"/>
    </source>
</evidence>
<feature type="binding site" evidence="4">
    <location>
        <position position="254"/>
    </location>
    <ligand>
        <name>S-methyl-5'-thioadenosine</name>
        <dbReference type="ChEBI" id="CHEBI:17509"/>
    </ligand>
</feature>
<dbReference type="Proteomes" id="UP000321595">
    <property type="component" value="Chromosome"/>
</dbReference>
<dbReference type="InterPro" id="IPR001045">
    <property type="entry name" value="Spermi_synthase"/>
</dbReference>
<keyword evidence="3 4" id="KW-0620">Polyamine biosynthesis</keyword>
<feature type="binding site" evidence="4">
    <location>
        <position position="308"/>
    </location>
    <ligand>
        <name>spermidine</name>
        <dbReference type="ChEBI" id="CHEBI:57834"/>
    </ligand>
</feature>
<evidence type="ECO:0000256" key="2">
    <source>
        <dbReference type="ARBA" id="ARBA00022679"/>
    </source>
</evidence>
<dbReference type="GO" id="GO:0008295">
    <property type="term" value="P:spermidine biosynthetic process"/>
    <property type="evidence" value="ECO:0007669"/>
    <property type="project" value="UniProtKB-UniRule"/>
</dbReference>
<evidence type="ECO:0000256" key="1">
    <source>
        <dbReference type="ARBA" id="ARBA00007867"/>
    </source>
</evidence>
<protein>
    <recommendedName>
        <fullName evidence="4">Polyamine aminopropyltransferase</fullName>
    </recommendedName>
    <alternativeName>
        <fullName evidence="4">Putrescine aminopropyltransferase</fullName>
        <shortName evidence="4">PAPT</shortName>
    </alternativeName>
    <alternativeName>
        <fullName evidence="4">Spermidine synthase</fullName>
        <shortName evidence="4">SPDS</shortName>
        <shortName evidence="4">SPDSY</shortName>
        <ecNumber evidence="4">2.5.1.16</ecNumber>
    </alternativeName>
</protein>
<dbReference type="Pfam" id="PF01564">
    <property type="entry name" value="Spermine_synth"/>
    <property type="match status" value="1"/>
</dbReference>
<sequence length="526" mass="59657">MHNDIEEPEVPPNLSRSDRERLAVLLGSILLIALCSITYELIIGTLSSYLLGNSVYQFSIIIGLYMSAMGVGSFLSRYVTKNLLEAFFWVEIGVGILGGLSATALFGLFVFSPYFQWFIWLWTFAIGVLVGLEIPLLTRYVRRYAALRHALANVLSWDYIGALAGSLAFPLVLLPQLGLLNTAAAVGVINLAVAGLGIWFFRDEITGKTRLMGAFFIALTGLIGILLTSTTFESFLDRRMFADTVIHKEVTKYQNLTITAWNNDLRLYINNNIQFSSADEYRYHEALVLPAMAAKPDAKRVAILGGGDGLVVRQLQAFPEVEEIVMVDLDPRMTELASEHAALKRVNNFAMEDPRLRVVHDDAMAWLQATPERFDVIIIDLPDPNNESLAKLYSVEFYRLIRNHLAEDGVAVTQSTSAYYSVRAFWSINRSIEMAFCEDRCEELNLLPYHVWVPSFGDWGFNLVSKTPLEPETWVFGDHAKFMTRENFQTALYFPPDLARQDVKPNRLIEPVLMDYYMRDWRRFHP</sequence>
<evidence type="ECO:0000256" key="4">
    <source>
        <dbReference type="HAMAP-Rule" id="MF_00198"/>
    </source>
</evidence>
<dbReference type="NCBIfam" id="NF002956">
    <property type="entry name" value="PRK03612.1"/>
    <property type="match status" value="1"/>
</dbReference>
<dbReference type="PROSITE" id="PS51006">
    <property type="entry name" value="PABS_2"/>
    <property type="match status" value="1"/>
</dbReference>
<organism evidence="7 8">
    <name type="scientific">Microvenator marinus</name>
    <dbReference type="NCBI Taxonomy" id="2600177"/>
    <lineage>
        <taxon>Bacteria</taxon>
        <taxon>Deltaproteobacteria</taxon>
        <taxon>Bradymonadales</taxon>
        <taxon>Microvenatoraceae</taxon>
        <taxon>Microvenator</taxon>
    </lineage>
</organism>
<feature type="active site" description="Proton acceptor" evidence="4 5">
    <location>
        <position position="380"/>
    </location>
</feature>
<feature type="transmembrane region" description="Helical" evidence="4">
    <location>
        <begin position="117"/>
        <end position="138"/>
    </location>
</feature>
<feature type="transmembrane region" description="Helical" evidence="4">
    <location>
        <begin position="150"/>
        <end position="173"/>
    </location>
</feature>
<keyword evidence="4" id="KW-0745">Spermidine biosynthesis</keyword>
<keyword evidence="4" id="KW-0812">Transmembrane</keyword>
<dbReference type="UniPathway" id="UPA00248">
    <property type="reaction ID" value="UER00314"/>
</dbReference>
<feature type="binding site" evidence="4">
    <location>
        <position position="284"/>
    </location>
    <ligand>
        <name>spermidine</name>
        <dbReference type="ChEBI" id="CHEBI:57834"/>
    </ligand>
</feature>
<dbReference type="HAMAP" id="MF_00198">
    <property type="entry name" value="Spermidine_synth"/>
    <property type="match status" value="1"/>
</dbReference>
<dbReference type="AlphaFoldDB" id="A0A5B8XMF4"/>
<dbReference type="KEGG" id="bbae:FRD01_07215"/>
<dbReference type="SUPFAM" id="SSF53335">
    <property type="entry name" value="S-adenosyl-L-methionine-dependent methyltransferases"/>
    <property type="match status" value="1"/>
</dbReference>
<feature type="binding site" evidence="4">
    <location>
        <begin position="362"/>
        <end position="363"/>
    </location>
    <ligand>
        <name>S-methyl-5'-thioadenosine</name>
        <dbReference type="ChEBI" id="CHEBI:17509"/>
    </ligand>
</feature>
<evidence type="ECO:0000313" key="7">
    <source>
        <dbReference type="EMBL" id="QED27032.1"/>
    </source>
</evidence>
<feature type="transmembrane region" description="Helical" evidence="4">
    <location>
        <begin position="179"/>
        <end position="201"/>
    </location>
</feature>
<dbReference type="OrthoDB" id="9793120at2"/>
<dbReference type="GO" id="GO:0010487">
    <property type="term" value="F:thermospermine synthase activity"/>
    <property type="evidence" value="ECO:0007669"/>
    <property type="project" value="UniProtKB-ARBA"/>
</dbReference>
<reference evidence="7 8" key="1">
    <citation type="submission" date="2019-08" db="EMBL/GenBank/DDBJ databases">
        <authorList>
            <person name="Liang Q."/>
        </authorList>
    </citation>
    <scope>NUCLEOTIDE SEQUENCE [LARGE SCALE GENOMIC DNA]</scope>
    <source>
        <strain evidence="7 8">V1718</strain>
    </source>
</reference>
<feature type="transmembrane region" description="Helical" evidence="4">
    <location>
        <begin position="22"/>
        <end position="43"/>
    </location>
</feature>